<accession>A0A1F7JKA9</accession>
<evidence type="ECO:0000256" key="2">
    <source>
        <dbReference type="ARBA" id="ARBA00022730"/>
    </source>
</evidence>
<keyword evidence="3 7" id="KW-0694">RNA-binding</keyword>
<evidence type="ECO:0000256" key="4">
    <source>
        <dbReference type="ARBA" id="ARBA00022980"/>
    </source>
</evidence>
<proteinExistence type="inferred from homology"/>
<sequence>MKNLKIKRNKKKLKVRSKLALNRGLPRVSVFRSGKNIYAQLIDDQVGKTLASSSSRTDFGDKKITKSEKASLVGINLAQKMIKLKIQQAKFDRGFYKYEGRVKALCDGLRKEGIKI</sequence>
<comment type="subunit">
    <text evidence="7">Part of the 50S ribosomal subunit; part of the 5S rRNA/L5/L18/L25 subcomplex. Contacts the 5S and 23S rRNAs.</text>
</comment>
<dbReference type="HAMAP" id="MF_01337_B">
    <property type="entry name" value="Ribosomal_uL18_B"/>
    <property type="match status" value="1"/>
</dbReference>
<evidence type="ECO:0000256" key="3">
    <source>
        <dbReference type="ARBA" id="ARBA00022884"/>
    </source>
</evidence>
<gene>
    <name evidence="7" type="primary">rplR</name>
    <name evidence="8" type="ORF">A3J15_00480</name>
</gene>
<comment type="caution">
    <text evidence="8">The sequence shown here is derived from an EMBL/GenBank/DDBJ whole genome shotgun (WGS) entry which is preliminary data.</text>
</comment>
<dbReference type="Gene3D" id="3.30.420.100">
    <property type="match status" value="1"/>
</dbReference>
<evidence type="ECO:0000256" key="7">
    <source>
        <dbReference type="HAMAP-Rule" id="MF_01337"/>
    </source>
</evidence>
<dbReference type="PANTHER" id="PTHR12899">
    <property type="entry name" value="39S RIBOSOMAL PROTEIN L18, MITOCHONDRIAL"/>
    <property type="match status" value="1"/>
</dbReference>
<dbReference type="Proteomes" id="UP000176376">
    <property type="component" value="Unassembled WGS sequence"/>
</dbReference>
<protein>
    <recommendedName>
        <fullName evidence="6 7">Large ribosomal subunit protein uL18</fullName>
    </recommendedName>
</protein>
<comment type="similarity">
    <text evidence="1 7">Belongs to the universal ribosomal protein uL18 family.</text>
</comment>
<evidence type="ECO:0000313" key="9">
    <source>
        <dbReference type="Proteomes" id="UP000176376"/>
    </source>
</evidence>
<evidence type="ECO:0000256" key="1">
    <source>
        <dbReference type="ARBA" id="ARBA00007116"/>
    </source>
</evidence>
<dbReference type="Pfam" id="PF00861">
    <property type="entry name" value="Ribosomal_L18p"/>
    <property type="match status" value="1"/>
</dbReference>
<dbReference type="AlphaFoldDB" id="A0A1F7JKA9"/>
<dbReference type="PANTHER" id="PTHR12899:SF3">
    <property type="entry name" value="LARGE RIBOSOMAL SUBUNIT PROTEIN UL18M"/>
    <property type="match status" value="1"/>
</dbReference>
<keyword evidence="4 7" id="KW-0689">Ribosomal protein</keyword>
<organism evidence="8 9">
    <name type="scientific">Candidatus Roizmanbacteria bacterium RIFCSPLOWO2_02_FULL_38_10</name>
    <dbReference type="NCBI Taxonomy" id="1802074"/>
    <lineage>
        <taxon>Bacteria</taxon>
        <taxon>Candidatus Roizmaniibacteriota</taxon>
    </lineage>
</organism>
<dbReference type="InterPro" id="IPR005484">
    <property type="entry name" value="Ribosomal_uL18_bac/plant/anim"/>
</dbReference>
<dbReference type="GO" id="GO:0008097">
    <property type="term" value="F:5S rRNA binding"/>
    <property type="evidence" value="ECO:0007669"/>
    <property type="project" value="TreeGrafter"/>
</dbReference>
<dbReference type="GO" id="GO:0003735">
    <property type="term" value="F:structural constituent of ribosome"/>
    <property type="evidence" value="ECO:0007669"/>
    <property type="project" value="InterPro"/>
</dbReference>
<evidence type="ECO:0000256" key="5">
    <source>
        <dbReference type="ARBA" id="ARBA00023274"/>
    </source>
</evidence>
<reference evidence="8 9" key="1">
    <citation type="journal article" date="2016" name="Nat. Commun.">
        <title>Thousands of microbial genomes shed light on interconnected biogeochemical processes in an aquifer system.</title>
        <authorList>
            <person name="Anantharaman K."/>
            <person name="Brown C.T."/>
            <person name="Hug L.A."/>
            <person name="Sharon I."/>
            <person name="Castelle C.J."/>
            <person name="Probst A.J."/>
            <person name="Thomas B.C."/>
            <person name="Singh A."/>
            <person name="Wilkins M.J."/>
            <person name="Karaoz U."/>
            <person name="Brodie E.L."/>
            <person name="Williams K.H."/>
            <person name="Hubbard S.S."/>
            <person name="Banfield J.F."/>
        </authorList>
    </citation>
    <scope>NUCLEOTIDE SEQUENCE [LARGE SCALE GENOMIC DNA]</scope>
</reference>
<dbReference type="GO" id="GO:0022625">
    <property type="term" value="C:cytosolic large ribosomal subunit"/>
    <property type="evidence" value="ECO:0007669"/>
    <property type="project" value="TreeGrafter"/>
</dbReference>
<dbReference type="EMBL" id="MGAY01000048">
    <property type="protein sequence ID" value="OGK56041.1"/>
    <property type="molecule type" value="Genomic_DNA"/>
</dbReference>
<dbReference type="SUPFAM" id="SSF53137">
    <property type="entry name" value="Translational machinery components"/>
    <property type="match status" value="1"/>
</dbReference>
<comment type="function">
    <text evidence="7">This is one of the proteins that bind and probably mediate the attachment of the 5S RNA into the large ribosomal subunit, where it forms part of the central protuberance.</text>
</comment>
<evidence type="ECO:0000313" key="8">
    <source>
        <dbReference type="EMBL" id="OGK56041.1"/>
    </source>
</evidence>
<name>A0A1F7JKA9_9BACT</name>
<dbReference type="NCBIfam" id="TIGR00060">
    <property type="entry name" value="L18_bact"/>
    <property type="match status" value="1"/>
</dbReference>
<evidence type="ECO:0000256" key="6">
    <source>
        <dbReference type="ARBA" id="ARBA00035197"/>
    </source>
</evidence>
<keyword evidence="2 7" id="KW-0699">rRNA-binding</keyword>
<dbReference type="InterPro" id="IPR057268">
    <property type="entry name" value="Ribosomal_L18"/>
</dbReference>
<dbReference type="STRING" id="1802074.A3J15_00480"/>
<dbReference type="InterPro" id="IPR004389">
    <property type="entry name" value="Ribosomal_uL18_bac-type"/>
</dbReference>
<dbReference type="GO" id="GO:0006412">
    <property type="term" value="P:translation"/>
    <property type="evidence" value="ECO:0007669"/>
    <property type="project" value="UniProtKB-UniRule"/>
</dbReference>
<dbReference type="CDD" id="cd00432">
    <property type="entry name" value="Ribosomal_L18_L5e"/>
    <property type="match status" value="1"/>
</dbReference>
<keyword evidence="5 7" id="KW-0687">Ribonucleoprotein</keyword>